<keyword evidence="2" id="KW-1185">Reference proteome</keyword>
<accession>A0ACC0Y2B6</accession>
<name>A0ACC0Y2B6_9ROSI</name>
<evidence type="ECO:0000313" key="1">
    <source>
        <dbReference type="EMBL" id="KAJ0028542.1"/>
    </source>
</evidence>
<dbReference type="Proteomes" id="UP001163603">
    <property type="component" value="Chromosome 9"/>
</dbReference>
<organism evidence="1 2">
    <name type="scientific">Pistacia integerrima</name>
    <dbReference type="NCBI Taxonomy" id="434235"/>
    <lineage>
        <taxon>Eukaryota</taxon>
        <taxon>Viridiplantae</taxon>
        <taxon>Streptophyta</taxon>
        <taxon>Embryophyta</taxon>
        <taxon>Tracheophyta</taxon>
        <taxon>Spermatophyta</taxon>
        <taxon>Magnoliopsida</taxon>
        <taxon>eudicotyledons</taxon>
        <taxon>Gunneridae</taxon>
        <taxon>Pentapetalae</taxon>
        <taxon>rosids</taxon>
        <taxon>malvids</taxon>
        <taxon>Sapindales</taxon>
        <taxon>Anacardiaceae</taxon>
        <taxon>Pistacia</taxon>
    </lineage>
</organism>
<dbReference type="EMBL" id="CM047744">
    <property type="protein sequence ID" value="KAJ0028542.1"/>
    <property type="molecule type" value="Genomic_DNA"/>
</dbReference>
<gene>
    <name evidence="1" type="ORF">Pint_35195</name>
</gene>
<reference evidence="2" key="1">
    <citation type="journal article" date="2023" name="G3 (Bethesda)">
        <title>Genome assembly and association tests identify interacting loci associated with vigor, precocity, and sex in interspecific pistachio rootstocks.</title>
        <authorList>
            <person name="Palmer W."/>
            <person name="Jacygrad E."/>
            <person name="Sagayaradj S."/>
            <person name="Cavanaugh K."/>
            <person name="Han R."/>
            <person name="Bertier L."/>
            <person name="Beede B."/>
            <person name="Kafkas S."/>
            <person name="Golino D."/>
            <person name="Preece J."/>
            <person name="Michelmore R."/>
        </authorList>
    </citation>
    <scope>NUCLEOTIDE SEQUENCE [LARGE SCALE GENOMIC DNA]</scope>
</reference>
<evidence type="ECO:0000313" key="2">
    <source>
        <dbReference type="Proteomes" id="UP001163603"/>
    </source>
</evidence>
<sequence length="59" mass="6712">MISGLESASIESDKLALLDFKLRITQDPLQLRSSWNNSVHFANGLVLHAVHLIMKEPYY</sequence>
<protein>
    <submittedName>
        <fullName evidence="1">Uncharacterized protein</fullName>
    </submittedName>
</protein>
<comment type="caution">
    <text evidence="1">The sequence shown here is derived from an EMBL/GenBank/DDBJ whole genome shotgun (WGS) entry which is preliminary data.</text>
</comment>
<proteinExistence type="predicted"/>